<dbReference type="EMBL" id="CP074691">
    <property type="protein sequence ID" value="QVL35831.1"/>
    <property type="molecule type" value="Genomic_DNA"/>
</dbReference>
<evidence type="ECO:0000313" key="2">
    <source>
        <dbReference type="Proteomes" id="UP000682204"/>
    </source>
</evidence>
<dbReference type="Proteomes" id="UP000682204">
    <property type="component" value="Chromosome"/>
</dbReference>
<proteinExistence type="predicted"/>
<accession>A0ACD1DUI5</accession>
<sequence length="514" mass="58257">MALTVSEMLRIGSLKGLTLLAGEKGTRERTVSTVVVIDTPEAHQWLRGGEFLITSGYIFCERPLELLAFVEGAGRSKAAAFGVKIGRYLGKIPNDVLESANRLHFPIIGIPEHFNHVDIIHPVIATITHDDYNQAISRDKINNLYTNLILNGASVDDIIQKTAELIDTDIAFLDIRTGCFFATKYSNITLNNTNNFNKIPILLEEKPRAYLFMEKSIEKIDNPEFSTTLDIAKKHIAILMQREDAEIRIENYHIEDFLKNLLYNKNINENDVKRKAKFYKWGLSWNLAIAIIKDGPNVSEDRGNKPLFESLLLKIRLKFIGSLGLASDHNLVLFVPLKTKNDSNMLFEYIQGMIAHENHENSFYLTCGLSSIKNGLCLAREAFSEAQKALDVVMRTSNNPPIRVFDEIGLDGILSILKDTEMGQNFIDKQLGPLLLKHNSPKRFDLMETLEALVRRDWQIGPAAADLKIHYNTMKYRIRCLEEALDLTDHDDRRRTELALAVLLYQIDKKASAS</sequence>
<keyword evidence="2" id="KW-1185">Reference proteome</keyword>
<reference evidence="1" key="1">
    <citation type="submission" date="2021-05" db="EMBL/GenBank/DDBJ databases">
        <title>An isolated secondary fermenter in methanogenic hydrocarbon-degrading communities.</title>
        <authorList>
            <person name="Liu Y.-F."/>
            <person name="Liu Z.-l."/>
        </authorList>
    </citation>
    <scope>NUCLEOTIDE SEQUENCE</scope>
    <source>
        <strain evidence="1">L-13</strain>
    </source>
</reference>
<protein>
    <submittedName>
        <fullName evidence="1">PucR family transcriptional regulator ligand-binding domain-containing protein</fullName>
    </submittedName>
</protein>
<organism evidence="1 2">
    <name type="scientific">Aminirod propionatiphilus</name>
    <dbReference type="NCBI Taxonomy" id="3415223"/>
    <lineage>
        <taxon>Bacteria</taxon>
        <taxon>Thermotogati</taxon>
        <taxon>Synergistota</taxon>
        <taxon>Synergistia</taxon>
        <taxon>Synergistales</taxon>
        <taxon>Aminiphilaceae</taxon>
        <taxon>Aminirod</taxon>
    </lineage>
</organism>
<name>A0ACD1DUI5_9BACT</name>
<gene>
    <name evidence="1" type="ORF">KIH16_11870</name>
</gene>
<evidence type="ECO:0000313" key="1">
    <source>
        <dbReference type="EMBL" id="QVL35831.1"/>
    </source>
</evidence>